<feature type="region of interest" description="Disordered" evidence="5">
    <location>
        <begin position="149"/>
        <end position="182"/>
    </location>
</feature>
<dbReference type="InterPro" id="IPR001611">
    <property type="entry name" value="Leu-rich_rpt"/>
</dbReference>
<evidence type="ECO:0000256" key="5">
    <source>
        <dbReference type="SAM" id="MobiDB-lite"/>
    </source>
</evidence>
<accession>A0A7S1TS51</accession>
<feature type="coiled-coil region" evidence="4">
    <location>
        <begin position="288"/>
        <end position="365"/>
    </location>
</feature>
<keyword evidence="1" id="KW-0433">Leucine-rich repeat</keyword>
<keyword evidence="2" id="KW-0677">Repeat</keyword>
<reference evidence="6" key="1">
    <citation type="submission" date="2021-01" db="EMBL/GenBank/DDBJ databases">
        <authorList>
            <person name="Corre E."/>
            <person name="Pelletier E."/>
            <person name="Niang G."/>
            <person name="Scheremetjew M."/>
            <person name="Finn R."/>
            <person name="Kale V."/>
            <person name="Holt S."/>
            <person name="Cochrane G."/>
            <person name="Meng A."/>
            <person name="Brown T."/>
            <person name="Cohen L."/>
        </authorList>
    </citation>
    <scope>NUCLEOTIDE SEQUENCE</scope>
    <source>
        <strain evidence="6">CCMP2877</strain>
    </source>
</reference>
<dbReference type="AlphaFoldDB" id="A0A7S1TS51"/>
<evidence type="ECO:0000256" key="3">
    <source>
        <dbReference type="ARBA" id="ARBA00023054"/>
    </source>
</evidence>
<evidence type="ECO:0000256" key="2">
    <source>
        <dbReference type="ARBA" id="ARBA00022737"/>
    </source>
</evidence>
<gene>
    <name evidence="6" type="ORF">PPAR1163_LOCUS3653</name>
</gene>
<evidence type="ECO:0000256" key="1">
    <source>
        <dbReference type="ARBA" id="ARBA00022614"/>
    </source>
</evidence>
<dbReference type="EMBL" id="HBGJ01005931">
    <property type="protein sequence ID" value="CAD9245304.1"/>
    <property type="molecule type" value="Transcribed_RNA"/>
</dbReference>
<sequence>MAARAPAPDPEVDADLAYLDAAVGDSGWTVEAVEALALPRQGLRSIAPSAWAPFASLRYLNLARNGLSSTAGMDALVSLEELSLYFNALPDAEAAAAPLRRLRTLRSLDVRMNPLTRREGYRGVLLCLLPRLERLDERDVAPAEQRQARITWGHLTAPPRREAPAAPDDSDEDADDSSELLGLKVLAPETLRRSREENELLLRLEKQLDQLEETAPRPHSSRSHSHSPSRSLRRSPKASPRWRAKPKPKAKPHPMPPSSPDPQHPEPTSPATWLAERHAVEAAATAAASEAAAEVAALRGELQDAMATMTAFMEAAEARAAEERARAAEANRALRESHEVLTRDNEALRRELDDWRARYERDSAAWKRNFKDLKRLYEEATAPA</sequence>
<dbReference type="PROSITE" id="PS51450">
    <property type="entry name" value="LRR"/>
    <property type="match status" value="1"/>
</dbReference>
<evidence type="ECO:0000313" key="6">
    <source>
        <dbReference type="EMBL" id="CAD9245304.1"/>
    </source>
</evidence>
<evidence type="ECO:0000256" key="4">
    <source>
        <dbReference type="SAM" id="Coils"/>
    </source>
</evidence>
<feature type="compositionally biased region" description="Acidic residues" evidence="5">
    <location>
        <begin position="168"/>
        <end position="178"/>
    </location>
</feature>
<dbReference type="PANTHER" id="PTHR23311">
    <property type="entry name" value="HEAT SHOCK REGULATED 2"/>
    <property type="match status" value="1"/>
</dbReference>
<proteinExistence type="predicted"/>
<evidence type="ECO:0008006" key="7">
    <source>
        <dbReference type="Google" id="ProtNLM"/>
    </source>
</evidence>
<feature type="compositionally biased region" description="Basic residues" evidence="5">
    <location>
        <begin position="219"/>
        <end position="252"/>
    </location>
</feature>
<keyword evidence="3 4" id="KW-0175">Coiled coil</keyword>
<dbReference type="SUPFAM" id="SSF52058">
    <property type="entry name" value="L domain-like"/>
    <property type="match status" value="1"/>
</dbReference>
<protein>
    <recommendedName>
        <fullName evidence="7">U2A'/phosphoprotein 32 family A C-terminal domain-containing protein</fullName>
    </recommendedName>
</protein>
<dbReference type="Gene3D" id="3.80.10.10">
    <property type="entry name" value="Ribonuclease Inhibitor"/>
    <property type="match status" value="1"/>
</dbReference>
<dbReference type="InterPro" id="IPR055320">
    <property type="entry name" value="CEP72-like"/>
</dbReference>
<feature type="compositionally biased region" description="Pro residues" evidence="5">
    <location>
        <begin position="253"/>
        <end position="268"/>
    </location>
</feature>
<dbReference type="InterPro" id="IPR032675">
    <property type="entry name" value="LRR_dom_sf"/>
</dbReference>
<organism evidence="6">
    <name type="scientific">Phaeomonas parva</name>
    <dbReference type="NCBI Taxonomy" id="124430"/>
    <lineage>
        <taxon>Eukaryota</taxon>
        <taxon>Sar</taxon>
        <taxon>Stramenopiles</taxon>
        <taxon>Ochrophyta</taxon>
        <taxon>Pinguiophyceae</taxon>
        <taxon>Pinguiochrysidales</taxon>
        <taxon>Pinguiochrysidaceae</taxon>
        <taxon>Phaeomonas</taxon>
    </lineage>
</organism>
<feature type="region of interest" description="Disordered" evidence="5">
    <location>
        <begin position="211"/>
        <end position="270"/>
    </location>
</feature>
<dbReference type="PANTHER" id="PTHR23311:SF6">
    <property type="entry name" value="LEUCINE-RICH REPEAT-CONTAINING PROTEIN 36"/>
    <property type="match status" value="1"/>
</dbReference>
<name>A0A7S1TS51_9STRA</name>